<accession>A6HJX4</accession>
<protein>
    <submittedName>
        <fullName evidence="2">RCG34061</fullName>
    </submittedName>
</protein>
<evidence type="ECO:0000256" key="1">
    <source>
        <dbReference type="SAM" id="MobiDB-lite"/>
    </source>
</evidence>
<feature type="region of interest" description="Disordered" evidence="1">
    <location>
        <begin position="107"/>
        <end position="157"/>
    </location>
</feature>
<feature type="region of interest" description="Disordered" evidence="1">
    <location>
        <begin position="37"/>
        <end position="64"/>
    </location>
</feature>
<evidence type="ECO:0000313" key="3">
    <source>
        <dbReference type="Proteomes" id="UP000234681"/>
    </source>
</evidence>
<dbReference type="EMBL" id="CH473948">
    <property type="protein sequence ID" value="EDM06329.1"/>
    <property type="molecule type" value="Genomic_DNA"/>
</dbReference>
<name>A6HJX4_RAT</name>
<reference evidence="2 3" key="1">
    <citation type="submission" date="2005-07" db="EMBL/GenBank/DDBJ databases">
        <authorList>
            <person name="Mural R.J."/>
            <person name="Li P.W."/>
            <person name="Adams M.D."/>
            <person name="Amanatides P.G."/>
            <person name="Baden-Tillson H."/>
            <person name="Barnstead M."/>
            <person name="Chin S.H."/>
            <person name="Dew I."/>
            <person name="Evans C.A."/>
            <person name="Ferriera S."/>
            <person name="Flanigan M."/>
            <person name="Fosler C."/>
            <person name="Glodek A."/>
            <person name="Gu Z."/>
            <person name="Holt R.A."/>
            <person name="Jennings D."/>
            <person name="Kraft C.L."/>
            <person name="Lu F."/>
            <person name="Nguyen T."/>
            <person name="Nusskern D.R."/>
            <person name="Pfannkoch C.M."/>
            <person name="Sitter C."/>
            <person name="Sutton G.G."/>
            <person name="Venter J.C."/>
            <person name="Wang Z."/>
            <person name="Woodage T."/>
            <person name="Zheng X.H."/>
            <person name="Zhong F."/>
        </authorList>
    </citation>
    <scope>NUCLEOTIDE SEQUENCE [LARGE SCALE GENOMIC DNA]</scope>
    <source>
        <strain>BN</strain>
        <strain evidence="3">Sprague-Dawley</strain>
    </source>
</reference>
<gene>
    <name evidence="2" type="ORF">rCG_34061</name>
</gene>
<feature type="region of interest" description="Disordered" evidence="1">
    <location>
        <begin position="1"/>
        <end position="24"/>
    </location>
</feature>
<dbReference type="AlphaFoldDB" id="A6HJX4"/>
<proteinExistence type="predicted"/>
<evidence type="ECO:0000313" key="2">
    <source>
        <dbReference type="EMBL" id="EDM06329.1"/>
    </source>
</evidence>
<dbReference type="Proteomes" id="UP000234681">
    <property type="component" value="Chromosome 10"/>
</dbReference>
<feature type="compositionally biased region" description="Basic residues" evidence="1">
    <location>
        <begin position="146"/>
        <end position="157"/>
    </location>
</feature>
<sequence>MRSPSSASWRPVARAQANGVRGSMPWSAPMCSQCSRVRRSGSCRSSSRASRERPVVPPSTCPTGKACCSSCLHTWPERRERHQDVLRQKLFQLEQEQAVDSEALFPILQSEPRASHSPEPGARHPSPGMSVDPAETLEREETTALGRRRRRLVARQC</sequence>
<organism evidence="2 3">
    <name type="scientific">Rattus norvegicus</name>
    <name type="common">Rat</name>
    <dbReference type="NCBI Taxonomy" id="10116"/>
    <lineage>
        <taxon>Eukaryota</taxon>
        <taxon>Metazoa</taxon>
        <taxon>Chordata</taxon>
        <taxon>Craniata</taxon>
        <taxon>Vertebrata</taxon>
        <taxon>Euteleostomi</taxon>
        <taxon>Mammalia</taxon>
        <taxon>Eutheria</taxon>
        <taxon>Euarchontoglires</taxon>
        <taxon>Glires</taxon>
        <taxon>Rodentia</taxon>
        <taxon>Myomorpha</taxon>
        <taxon>Muroidea</taxon>
        <taxon>Muridae</taxon>
        <taxon>Murinae</taxon>
        <taxon>Rattus</taxon>
    </lineage>
</organism>